<dbReference type="SUPFAM" id="SSF140453">
    <property type="entry name" value="EsxAB dimer-like"/>
    <property type="match status" value="1"/>
</dbReference>
<proteinExistence type="predicted"/>
<gene>
    <name evidence="2" type="ORF">DFR69_109136</name>
</gene>
<feature type="compositionally biased region" description="Gly residues" evidence="1">
    <location>
        <begin position="184"/>
        <end position="206"/>
    </location>
</feature>
<dbReference type="Gene3D" id="1.10.287.1060">
    <property type="entry name" value="ESAT-6-like"/>
    <property type="match status" value="1"/>
</dbReference>
<dbReference type="Proteomes" id="UP000246410">
    <property type="component" value="Unassembled WGS sequence"/>
</dbReference>
<name>A0A317NAK2_9NOCA</name>
<evidence type="ECO:0000313" key="3">
    <source>
        <dbReference type="Proteomes" id="UP000246410"/>
    </source>
</evidence>
<feature type="compositionally biased region" description="Low complexity" evidence="1">
    <location>
        <begin position="311"/>
        <end position="330"/>
    </location>
</feature>
<comment type="caution">
    <text evidence="2">The sequence shown here is derived from an EMBL/GenBank/DDBJ whole genome shotgun (WGS) entry which is preliminary data.</text>
</comment>
<keyword evidence="3" id="KW-1185">Reference proteome</keyword>
<feature type="compositionally biased region" description="Low complexity" evidence="1">
    <location>
        <begin position="207"/>
        <end position="219"/>
    </location>
</feature>
<feature type="compositionally biased region" description="Acidic residues" evidence="1">
    <location>
        <begin position="220"/>
        <end position="251"/>
    </location>
</feature>
<accession>A0A317NAK2</accession>
<feature type="compositionally biased region" description="Low complexity" evidence="1">
    <location>
        <begin position="252"/>
        <end position="276"/>
    </location>
</feature>
<dbReference type="AlphaFoldDB" id="A0A317NAK2"/>
<dbReference type="RefSeq" id="WP_110039747.1">
    <property type="nucleotide sequence ID" value="NZ_QGTL01000009.1"/>
</dbReference>
<evidence type="ECO:0008006" key="4">
    <source>
        <dbReference type="Google" id="ProtNLM"/>
    </source>
</evidence>
<dbReference type="InterPro" id="IPR036689">
    <property type="entry name" value="ESAT-6-like_sf"/>
</dbReference>
<organism evidence="2 3">
    <name type="scientific">Nocardia neocaledoniensis</name>
    <dbReference type="NCBI Taxonomy" id="236511"/>
    <lineage>
        <taxon>Bacteria</taxon>
        <taxon>Bacillati</taxon>
        <taxon>Actinomycetota</taxon>
        <taxon>Actinomycetes</taxon>
        <taxon>Mycobacteriales</taxon>
        <taxon>Nocardiaceae</taxon>
        <taxon>Nocardia</taxon>
    </lineage>
</organism>
<evidence type="ECO:0000313" key="2">
    <source>
        <dbReference type="EMBL" id="PWV72220.1"/>
    </source>
</evidence>
<feature type="region of interest" description="Disordered" evidence="1">
    <location>
        <begin position="381"/>
        <end position="400"/>
    </location>
</feature>
<dbReference type="EMBL" id="QGTL01000009">
    <property type="protein sequence ID" value="PWV72220.1"/>
    <property type="molecule type" value="Genomic_DNA"/>
</dbReference>
<protein>
    <recommendedName>
        <fullName evidence="4">Type VII secretion system (Wss) protein ESAT-6</fullName>
    </recommendedName>
</protein>
<feature type="region of interest" description="Disordered" evidence="1">
    <location>
        <begin position="164"/>
        <end position="358"/>
    </location>
</feature>
<evidence type="ECO:0000256" key="1">
    <source>
        <dbReference type="SAM" id="MobiDB-lite"/>
    </source>
</evidence>
<sequence>MAFEDPQIVTRELTKEFKLDQILNAFDPLQPTDNATAAAAQYSQIAQKWREGVTTFAARMNRASAAAWEGPAAEKSRTAITNYTQRATDLTPELDALANRVAETAQAITLTKQNLPENVESFSWTSPSTWFGWKDDDREEAEEKAREVMDTNYLNPFVATDQAVPRLSTPVSPTNPLYGDTDEGTGGGNDTDNGGSDGTSDGGGDDQGSATDPAATTETPTEEQDPTTEDESTDDTTDDDESTDDASDDDTTPTSATPTDTTPAATTPTTGSPSTGAPGGGTGGGGTGGGGGGSGAPGTGLLSPNPGRSVAGAPTTGTPASAAAAAAANRGGTGRAGMPGMMGAPGAGRGKGEGDDEHKIPDYLITAENTDELLGEQPRTIAGGVIGGDAPAATTPPQQH</sequence>
<reference evidence="2 3" key="1">
    <citation type="submission" date="2018-05" db="EMBL/GenBank/DDBJ databases">
        <title>Genomic Encyclopedia of Type Strains, Phase IV (KMG-IV): sequencing the most valuable type-strain genomes for metagenomic binning, comparative biology and taxonomic classification.</title>
        <authorList>
            <person name="Goeker M."/>
        </authorList>
    </citation>
    <scope>NUCLEOTIDE SEQUENCE [LARGE SCALE GENOMIC DNA]</scope>
    <source>
        <strain evidence="2 3">DSM 44717</strain>
    </source>
</reference>
<feature type="compositionally biased region" description="Gly residues" evidence="1">
    <location>
        <begin position="277"/>
        <end position="298"/>
    </location>
</feature>